<protein>
    <submittedName>
        <fullName evidence="2">Uncharacterized protein</fullName>
    </submittedName>
</protein>
<comment type="caution">
    <text evidence="2">The sequence shown here is derived from an EMBL/GenBank/DDBJ whole genome shotgun (WGS) entry which is preliminary data.</text>
</comment>
<evidence type="ECO:0000256" key="1">
    <source>
        <dbReference type="SAM" id="MobiDB-lite"/>
    </source>
</evidence>
<gene>
    <name evidence="2" type="ORF">KI387_036090</name>
</gene>
<dbReference type="Proteomes" id="UP000824469">
    <property type="component" value="Unassembled WGS sequence"/>
</dbReference>
<feature type="compositionally biased region" description="Basic and acidic residues" evidence="1">
    <location>
        <begin position="83"/>
        <end position="99"/>
    </location>
</feature>
<reference evidence="2 3" key="1">
    <citation type="journal article" date="2021" name="Nat. Plants">
        <title>The Taxus genome provides insights into paclitaxel biosynthesis.</title>
        <authorList>
            <person name="Xiong X."/>
            <person name="Gou J."/>
            <person name="Liao Q."/>
            <person name="Li Y."/>
            <person name="Zhou Q."/>
            <person name="Bi G."/>
            <person name="Li C."/>
            <person name="Du R."/>
            <person name="Wang X."/>
            <person name="Sun T."/>
            <person name="Guo L."/>
            <person name="Liang H."/>
            <person name="Lu P."/>
            <person name="Wu Y."/>
            <person name="Zhang Z."/>
            <person name="Ro D.K."/>
            <person name="Shang Y."/>
            <person name="Huang S."/>
            <person name="Yan J."/>
        </authorList>
    </citation>
    <scope>NUCLEOTIDE SEQUENCE [LARGE SCALE GENOMIC DNA]</scope>
    <source>
        <strain evidence="2">Ta-2019</strain>
    </source>
</reference>
<keyword evidence="3" id="KW-1185">Reference proteome</keyword>
<organism evidence="2 3">
    <name type="scientific">Taxus chinensis</name>
    <name type="common">Chinese yew</name>
    <name type="synonym">Taxus wallichiana var. chinensis</name>
    <dbReference type="NCBI Taxonomy" id="29808"/>
    <lineage>
        <taxon>Eukaryota</taxon>
        <taxon>Viridiplantae</taxon>
        <taxon>Streptophyta</taxon>
        <taxon>Embryophyta</taxon>
        <taxon>Tracheophyta</taxon>
        <taxon>Spermatophyta</taxon>
        <taxon>Pinopsida</taxon>
        <taxon>Pinidae</taxon>
        <taxon>Conifers II</taxon>
        <taxon>Cupressales</taxon>
        <taxon>Taxaceae</taxon>
        <taxon>Taxus</taxon>
    </lineage>
</organism>
<accession>A0AA38KRW6</accession>
<evidence type="ECO:0000313" key="3">
    <source>
        <dbReference type="Proteomes" id="UP000824469"/>
    </source>
</evidence>
<dbReference type="EMBL" id="JAHRHJ020000007">
    <property type="protein sequence ID" value="KAH9308179.1"/>
    <property type="molecule type" value="Genomic_DNA"/>
</dbReference>
<dbReference type="AlphaFoldDB" id="A0AA38KRW6"/>
<name>A0AA38KRW6_TAXCH</name>
<evidence type="ECO:0000313" key="2">
    <source>
        <dbReference type="EMBL" id="KAH9308179.1"/>
    </source>
</evidence>
<feature type="region of interest" description="Disordered" evidence="1">
    <location>
        <begin position="79"/>
        <end position="99"/>
    </location>
</feature>
<sequence length="99" mass="11623">MQEDRKDKDAEIQRIGVGLRDQKKLVADVYDKMGDIIKSITSAYFELVEQTQDVYSTELEYLDDLMHMMLIERKHGKMPTTEELAKLKKNNKDNKDNKD</sequence>
<proteinExistence type="predicted"/>